<dbReference type="PROSITE" id="PS51385">
    <property type="entry name" value="YJEF_N"/>
    <property type="match status" value="1"/>
</dbReference>
<dbReference type="SUPFAM" id="SSF64153">
    <property type="entry name" value="YjeF N-terminal domain-like"/>
    <property type="match status" value="1"/>
</dbReference>
<comment type="caution">
    <text evidence="2">The sequence shown here is derived from an EMBL/GenBank/DDBJ whole genome shotgun (WGS) entry which is preliminary data.</text>
</comment>
<evidence type="ECO:0000259" key="1">
    <source>
        <dbReference type="PROSITE" id="PS51385"/>
    </source>
</evidence>
<dbReference type="InterPro" id="IPR036652">
    <property type="entry name" value="YjeF_N_dom_sf"/>
</dbReference>
<dbReference type="Proteomes" id="UP001215598">
    <property type="component" value="Unassembled WGS sequence"/>
</dbReference>
<evidence type="ECO:0000313" key="3">
    <source>
        <dbReference type="Proteomes" id="UP001215598"/>
    </source>
</evidence>
<proteinExistence type="predicted"/>
<dbReference type="Gene3D" id="3.40.50.10260">
    <property type="entry name" value="YjeF N-terminal domain"/>
    <property type="match status" value="1"/>
</dbReference>
<dbReference type="EMBL" id="JARKIB010000099">
    <property type="protein sequence ID" value="KAJ7741321.1"/>
    <property type="molecule type" value="Genomic_DNA"/>
</dbReference>
<sequence>MLRPVTQAVDIEAKSVPVPKWDPRKIRLYSACTLIVKNMKISTLSEDEQSLRTALKSSDIVLDDIFKFSFNFKALPVLSASGLPIVSVDIPSGWDVEAGNEAGVGLNPGVLVNLTAPKESVRLFRGQHFLRAGPSRGNYIPLSLFRLDLPDA</sequence>
<reference evidence="2" key="1">
    <citation type="submission" date="2023-03" db="EMBL/GenBank/DDBJ databases">
        <title>Massive genome expansion in bonnet fungi (Mycena s.s.) driven by repeated elements and novel gene families across ecological guilds.</title>
        <authorList>
            <consortium name="Lawrence Berkeley National Laboratory"/>
            <person name="Harder C.B."/>
            <person name="Miyauchi S."/>
            <person name="Viragh M."/>
            <person name="Kuo A."/>
            <person name="Thoen E."/>
            <person name="Andreopoulos B."/>
            <person name="Lu D."/>
            <person name="Skrede I."/>
            <person name="Drula E."/>
            <person name="Henrissat B."/>
            <person name="Morin E."/>
            <person name="Kohler A."/>
            <person name="Barry K."/>
            <person name="LaButti K."/>
            <person name="Morin E."/>
            <person name="Salamov A."/>
            <person name="Lipzen A."/>
            <person name="Mereny Z."/>
            <person name="Hegedus B."/>
            <person name="Baldrian P."/>
            <person name="Stursova M."/>
            <person name="Weitz H."/>
            <person name="Taylor A."/>
            <person name="Grigoriev I.V."/>
            <person name="Nagy L.G."/>
            <person name="Martin F."/>
            <person name="Kauserud H."/>
        </authorList>
    </citation>
    <scope>NUCLEOTIDE SEQUENCE</scope>
    <source>
        <strain evidence="2">CBHHK182m</strain>
    </source>
</reference>
<dbReference type="Pfam" id="PF03853">
    <property type="entry name" value="YjeF_N"/>
    <property type="match status" value="1"/>
</dbReference>
<accession>A0AAD7IEJ6</accession>
<dbReference type="InterPro" id="IPR004443">
    <property type="entry name" value="YjeF_N_dom"/>
</dbReference>
<dbReference type="AlphaFoldDB" id="A0AAD7IEJ6"/>
<gene>
    <name evidence="2" type="ORF">B0H16DRAFT_1694026</name>
</gene>
<evidence type="ECO:0000313" key="2">
    <source>
        <dbReference type="EMBL" id="KAJ7741321.1"/>
    </source>
</evidence>
<name>A0AAD7IEJ6_9AGAR</name>
<organism evidence="2 3">
    <name type="scientific">Mycena metata</name>
    <dbReference type="NCBI Taxonomy" id="1033252"/>
    <lineage>
        <taxon>Eukaryota</taxon>
        <taxon>Fungi</taxon>
        <taxon>Dikarya</taxon>
        <taxon>Basidiomycota</taxon>
        <taxon>Agaricomycotina</taxon>
        <taxon>Agaricomycetes</taxon>
        <taxon>Agaricomycetidae</taxon>
        <taxon>Agaricales</taxon>
        <taxon>Marasmiineae</taxon>
        <taxon>Mycenaceae</taxon>
        <taxon>Mycena</taxon>
    </lineage>
</organism>
<feature type="domain" description="YjeF N-terminal" evidence="1">
    <location>
        <begin position="1"/>
        <end position="140"/>
    </location>
</feature>
<protein>
    <recommendedName>
        <fullName evidence="1">YjeF N-terminal domain-containing protein</fullName>
    </recommendedName>
</protein>
<keyword evidence="3" id="KW-1185">Reference proteome</keyword>